<dbReference type="EMBL" id="CACVKT020003993">
    <property type="protein sequence ID" value="CAC5387212.1"/>
    <property type="molecule type" value="Genomic_DNA"/>
</dbReference>
<proteinExistence type="predicted"/>
<gene>
    <name evidence="1" type="ORF">MCOR_22573</name>
</gene>
<protein>
    <submittedName>
        <fullName evidence="1">Uncharacterized protein</fullName>
    </submittedName>
</protein>
<dbReference type="Proteomes" id="UP000507470">
    <property type="component" value="Unassembled WGS sequence"/>
</dbReference>
<evidence type="ECO:0000313" key="1">
    <source>
        <dbReference type="EMBL" id="CAC5387212.1"/>
    </source>
</evidence>
<organism evidence="1 2">
    <name type="scientific">Mytilus coruscus</name>
    <name type="common">Sea mussel</name>
    <dbReference type="NCBI Taxonomy" id="42192"/>
    <lineage>
        <taxon>Eukaryota</taxon>
        <taxon>Metazoa</taxon>
        <taxon>Spiralia</taxon>
        <taxon>Lophotrochozoa</taxon>
        <taxon>Mollusca</taxon>
        <taxon>Bivalvia</taxon>
        <taxon>Autobranchia</taxon>
        <taxon>Pteriomorphia</taxon>
        <taxon>Mytilida</taxon>
        <taxon>Mytiloidea</taxon>
        <taxon>Mytilidae</taxon>
        <taxon>Mytilinae</taxon>
        <taxon>Mytilus</taxon>
    </lineage>
</organism>
<accession>A0A6J8BU66</accession>
<dbReference type="AlphaFoldDB" id="A0A6J8BU66"/>
<keyword evidence="2" id="KW-1185">Reference proteome</keyword>
<reference evidence="1 2" key="1">
    <citation type="submission" date="2020-06" db="EMBL/GenBank/DDBJ databases">
        <authorList>
            <person name="Li R."/>
            <person name="Bekaert M."/>
        </authorList>
    </citation>
    <scope>NUCLEOTIDE SEQUENCE [LARGE SCALE GENOMIC DNA]</scope>
    <source>
        <strain evidence="2">wild</strain>
    </source>
</reference>
<name>A0A6J8BU66_MYTCO</name>
<evidence type="ECO:0000313" key="2">
    <source>
        <dbReference type="Proteomes" id="UP000507470"/>
    </source>
</evidence>
<sequence>MVNSCASHSGLRGDAFHRFKWPFNYSFHMYQPKHPSDTYVATAKAQYRELGNRLSLEKKDIILVAPEPVKVTFIGKLTWKMFPLLHQEAKSAIVYVMKKIALVTDRSPIPSRALNCCSTTSRNDDGSKLKTRETLRSRVYSIIRDMSSPPRYALLT</sequence>